<feature type="region of interest" description="Disordered" evidence="2">
    <location>
        <begin position="236"/>
        <end position="309"/>
    </location>
</feature>
<dbReference type="AlphaFoldDB" id="A0A8K1CAZ3"/>
<feature type="region of interest" description="Disordered" evidence="2">
    <location>
        <begin position="477"/>
        <end position="520"/>
    </location>
</feature>
<evidence type="ECO:0000256" key="1">
    <source>
        <dbReference type="SAM" id="Coils"/>
    </source>
</evidence>
<dbReference type="Proteomes" id="UP000794436">
    <property type="component" value="Unassembled WGS sequence"/>
</dbReference>
<dbReference type="CDD" id="cd04332">
    <property type="entry name" value="YbaK_like"/>
    <property type="match status" value="1"/>
</dbReference>
<feature type="coiled-coil region" evidence="1">
    <location>
        <begin position="547"/>
        <end position="626"/>
    </location>
</feature>
<evidence type="ECO:0000313" key="3">
    <source>
        <dbReference type="EMBL" id="TMW59480.1"/>
    </source>
</evidence>
<feature type="compositionally biased region" description="Low complexity" evidence="2">
    <location>
        <begin position="245"/>
        <end position="259"/>
    </location>
</feature>
<dbReference type="EMBL" id="SPLM01000109">
    <property type="protein sequence ID" value="TMW59480.1"/>
    <property type="molecule type" value="Genomic_DNA"/>
</dbReference>
<dbReference type="PANTHER" id="PTHR30411:SF4">
    <property type="entry name" value="YBAK_AMINOACYL-TRNA SYNTHETASE-ASSOCIATED DOMAIN-CONTAINING PROTEIN"/>
    <property type="match status" value="1"/>
</dbReference>
<comment type="caution">
    <text evidence="3">The sequence shown here is derived from an EMBL/GenBank/DDBJ whole genome shotgun (WGS) entry which is preliminary data.</text>
</comment>
<dbReference type="InterPro" id="IPR036754">
    <property type="entry name" value="YbaK/aa-tRNA-synt-asso_dom_sf"/>
</dbReference>
<evidence type="ECO:0000313" key="4">
    <source>
        <dbReference type="Proteomes" id="UP000794436"/>
    </source>
</evidence>
<dbReference type="Gene3D" id="1.20.58.80">
    <property type="entry name" value="Phosphotransferase system, lactose/cellobiose-type IIA subunit"/>
    <property type="match status" value="1"/>
</dbReference>
<keyword evidence="4" id="KW-1185">Reference proteome</keyword>
<gene>
    <name evidence="3" type="ORF">Poli38472_004549</name>
</gene>
<proteinExistence type="predicted"/>
<dbReference type="SUPFAM" id="SSF116846">
    <property type="entry name" value="MIT domain"/>
    <property type="match status" value="1"/>
</dbReference>
<feature type="coiled-coil region" evidence="1">
    <location>
        <begin position="4"/>
        <end position="41"/>
    </location>
</feature>
<feature type="compositionally biased region" description="Low complexity" evidence="2">
    <location>
        <begin position="477"/>
        <end position="489"/>
    </location>
</feature>
<dbReference type="OrthoDB" id="1058301at2759"/>
<dbReference type="Gene3D" id="3.90.960.10">
    <property type="entry name" value="YbaK/aminoacyl-tRNA synthetase-associated domain"/>
    <property type="match status" value="1"/>
</dbReference>
<keyword evidence="1" id="KW-0175">Coiled coil</keyword>
<dbReference type="PANTHER" id="PTHR30411">
    <property type="entry name" value="CYTOPLASMIC PROTEIN"/>
    <property type="match status" value="1"/>
</dbReference>
<organism evidence="3 4">
    <name type="scientific">Pythium oligandrum</name>
    <name type="common">Mycoparasitic fungus</name>
    <dbReference type="NCBI Taxonomy" id="41045"/>
    <lineage>
        <taxon>Eukaryota</taxon>
        <taxon>Sar</taxon>
        <taxon>Stramenopiles</taxon>
        <taxon>Oomycota</taxon>
        <taxon>Peronosporomycetes</taxon>
        <taxon>Pythiales</taxon>
        <taxon>Pythiaceae</taxon>
        <taxon>Pythium</taxon>
    </lineage>
</organism>
<dbReference type="SUPFAM" id="SSF55826">
    <property type="entry name" value="YbaK/ProRS associated domain"/>
    <property type="match status" value="1"/>
</dbReference>
<sequence>MATIESVHAQLLEAEKRLAAVEKLLDERESVRRVQQHLQRAKLSSAFLKTAPGDYYSWKLEQRGEFLQCSVPHLCKSIIVDNTACTNAGMEDPLNSRYYCVVLQYNSKLNGEQLMRFVRSRIPEKDRPGRKAFNFQHASGEVAEQLTGFKFNGVSTFGMKTQIPVIVSGAVAALEPPFLWLGGGSETVKLRISVQELLSSLSADVAPELTTLRDDLQQEDTTMASRLDLEARLRALREPKGSMKTSTQPPTSPATSEGPPAAPAPPRAETTSAAPQPMARTSPMPPRFNYYAFSGTTPTPPKPQPVERPPVAVQMPPPPQINVSAILGPAYDDAVTMAQFAIESERKQLVHTSIDAYIRAGQAFIAIGRQQTVPHLQTILKTKALALLQRAEGLEDWATQIIANNRHAANDEAIRAAYAQSQQQEDEMMNEKEALVTQMRTENEEMTQRLNKLVLLTKMRSRLKRVVSERRERKAAEAACAEEGSGALEVETATSNEDTPPETERPAPMSTESSSPREEQKRAIVNELHSLIGLPEISHLRTFKPLSADARRERRQEELERELEQARREAEELRAAVQDMEVALQGSNVNSFSSDQAPEEDMTQLKAELERLREELAMERQMSSRQMGPVEFEDEDIITTLRKSLQGLNNGDEDLLNKALGREEEPTGAPRGTSSPRRKLLSSQSSGDSASESDDGVWL</sequence>
<protein>
    <submittedName>
        <fullName evidence="3">Uncharacterized protein</fullName>
    </submittedName>
</protein>
<feature type="compositionally biased region" description="Pro residues" evidence="2">
    <location>
        <begin position="298"/>
        <end position="308"/>
    </location>
</feature>
<reference evidence="3" key="1">
    <citation type="submission" date="2019-03" db="EMBL/GenBank/DDBJ databases">
        <title>Long read genome sequence of the mycoparasitic Pythium oligandrum ATCC 38472 isolated from sugarbeet rhizosphere.</title>
        <authorList>
            <person name="Gaulin E."/>
        </authorList>
    </citation>
    <scope>NUCLEOTIDE SEQUENCE</scope>
    <source>
        <strain evidence="3">ATCC 38472_TT</strain>
    </source>
</reference>
<dbReference type="InterPro" id="IPR036181">
    <property type="entry name" value="MIT_dom_sf"/>
</dbReference>
<dbReference type="GO" id="GO:0002161">
    <property type="term" value="F:aminoacyl-tRNA deacylase activity"/>
    <property type="evidence" value="ECO:0007669"/>
    <property type="project" value="InterPro"/>
</dbReference>
<name>A0A8K1CAZ3_PYTOL</name>
<feature type="region of interest" description="Disordered" evidence="2">
    <location>
        <begin position="643"/>
        <end position="699"/>
    </location>
</feature>
<feature type="coiled-coil region" evidence="1">
    <location>
        <begin position="418"/>
        <end position="449"/>
    </location>
</feature>
<evidence type="ECO:0000256" key="2">
    <source>
        <dbReference type="SAM" id="MobiDB-lite"/>
    </source>
</evidence>
<accession>A0A8K1CAZ3</accession>